<dbReference type="Gene3D" id="3.40.50.300">
    <property type="entry name" value="P-loop containing nucleotide triphosphate hydrolases"/>
    <property type="match status" value="1"/>
</dbReference>
<keyword evidence="1" id="KW-0813">Transport</keyword>
<name>A0ABZ2YHG2_9MOLU</name>
<gene>
    <name evidence="5" type="ORF">M33023_05380</name>
</gene>
<keyword evidence="3 5" id="KW-0067">ATP-binding</keyword>
<sequence length="338" mass="38753">MTSSNQVLIEIKNLSKNFSIKKNFLKPDTLLKANQNINLSIFKGETLSVVGGSGSGKSTLGQVLLQLIKPTSGNVFYYKETTKKAKEFKEKKTKDIEKIDLTTLSNKEKRFLRKDLQIIFQDPFSSLNTHLKISDIIGEGLLIHKMIKGKEDPKYQKMILDIMKKCGIDNYLYDCYPHQLSGGQRQRISIARALIIKPKFVVCDEIVSALDVSIQSQILNLLNDLKKDYQITFLFITHDLGVARFLSDRICVMHLGKVIEIAPSESIFKNPYHPYTKQIINAIPKLKTQNKVLEEIPITYETKKFRFLFQTQKKDLDWHQVAPNHFISCTLKNKATKI</sequence>
<dbReference type="InterPro" id="IPR003593">
    <property type="entry name" value="AAA+_ATPase"/>
</dbReference>
<keyword evidence="6" id="KW-1185">Reference proteome</keyword>
<dbReference type="SMART" id="SM00382">
    <property type="entry name" value="AAA"/>
    <property type="match status" value="1"/>
</dbReference>
<dbReference type="SUPFAM" id="SSF52540">
    <property type="entry name" value="P-loop containing nucleoside triphosphate hydrolases"/>
    <property type="match status" value="1"/>
</dbReference>
<keyword evidence="2" id="KW-0547">Nucleotide-binding</keyword>
<dbReference type="Pfam" id="PF08352">
    <property type="entry name" value="oligo_HPY"/>
    <property type="match status" value="1"/>
</dbReference>
<evidence type="ECO:0000313" key="5">
    <source>
        <dbReference type="EMBL" id="WZN38677.1"/>
    </source>
</evidence>
<dbReference type="InterPro" id="IPR013563">
    <property type="entry name" value="Oligopep_ABC_C"/>
</dbReference>
<evidence type="ECO:0000259" key="4">
    <source>
        <dbReference type="PROSITE" id="PS50893"/>
    </source>
</evidence>
<dbReference type="InterPro" id="IPR050319">
    <property type="entry name" value="ABC_transp_ATP-bind"/>
</dbReference>
<reference evidence="5" key="1">
    <citation type="submission" date="2023-06" db="EMBL/GenBank/DDBJ databases">
        <title>Complete Genome of Candidatus Phytoplasma asteris M33.</title>
        <authorList>
            <person name="Toth R."/>
            <person name="Ilic A.-M."/>
            <person name="Huettel B."/>
            <person name="Duduk B."/>
            <person name="Kube M."/>
        </authorList>
    </citation>
    <scope>NUCLEOTIDE SEQUENCE [LARGE SCALE GENOMIC DNA]</scope>
    <source>
        <strain evidence="5">M33</strain>
    </source>
</reference>
<organism evidence="5 6">
    <name type="scientific">Candidatus Phytoplasma asteris</name>
    <dbReference type="NCBI Taxonomy" id="85620"/>
    <lineage>
        <taxon>Bacteria</taxon>
        <taxon>Bacillati</taxon>
        <taxon>Mycoplasmatota</taxon>
        <taxon>Mollicutes</taxon>
        <taxon>Acholeplasmatales</taxon>
        <taxon>Acholeplasmataceae</taxon>
        <taxon>Candidatus Phytoplasma</taxon>
        <taxon>16SrI (Aster yellows group)</taxon>
    </lineage>
</organism>
<evidence type="ECO:0000313" key="6">
    <source>
        <dbReference type="Proteomes" id="UP001470586"/>
    </source>
</evidence>
<dbReference type="InterPro" id="IPR027417">
    <property type="entry name" value="P-loop_NTPase"/>
</dbReference>
<dbReference type="PROSITE" id="PS50893">
    <property type="entry name" value="ABC_TRANSPORTER_2"/>
    <property type="match status" value="1"/>
</dbReference>
<dbReference type="GO" id="GO:0005524">
    <property type="term" value="F:ATP binding"/>
    <property type="evidence" value="ECO:0007669"/>
    <property type="project" value="UniProtKB-KW"/>
</dbReference>
<proteinExistence type="predicted"/>
<evidence type="ECO:0000256" key="2">
    <source>
        <dbReference type="ARBA" id="ARBA00022741"/>
    </source>
</evidence>
<evidence type="ECO:0000256" key="1">
    <source>
        <dbReference type="ARBA" id="ARBA00022448"/>
    </source>
</evidence>
<evidence type="ECO:0000256" key="3">
    <source>
        <dbReference type="ARBA" id="ARBA00022840"/>
    </source>
</evidence>
<dbReference type="RefSeq" id="WP_341833534.1">
    <property type="nucleotide sequence ID" value="NZ_CP128397.1"/>
</dbReference>
<dbReference type="Proteomes" id="UP001470586">
    <property type="component" value="Chromosome"/>
</dbReference>
<protein>
    <submittedName>
        <fullName evidence="5">ABC-type peptide/nickel transport system, ATP-binding protein</fullName>
    </submittedName>
</protein>
<accession>A0ABZ2YHG2</accession>
<dbReference type="InterPro" id="IPR017871">
    <property type="entry name" value="ABC_transporter-like_CS"/>
</dbReference>
<dbReference type="InterPro" id="IPR003439">
    <property type="entry name" value="ABC_transporter-like_ATP-bd"/>
</dbReference>
<dbReference type="CDD" id="cd03257">
    <property type="entry name" value="ABC_NikE_OppD_transporters"/>
    <property type="match status" value="1"/>
</dbReference>
<dbReference type="PROSITE" id="PS00211">
    <property type="entry name" value="ABC_TRANSPORTER_1"/>
    <property type="match status" value="1"/>
</dbReference>
<feature type="domain" description="ABC transporter" evidence="4">
    <location>
        <begin position="9"/>
        <end position="280"/>
    </location>
</feature>
<dbReference type="PANTHER" id="PTHR43776">
    <property type="entry name" value="TRANSPORT ATP-BINDING PROTEIN"/>
    <property type="match status" value="1"/>
</dbReference>
<dbReference type="EMBL" id="CP128397">
    <property type="protein sequence ID" value="WZN38677.1"/>
    <property type="molecule type" value="Genomic_DNA"/>
</dbReference>
<dbReference type="Pfam" id="PF00005">
    <property type="entry name" value="ABC_tran"/>
    <property type="match status" value="1"/>
</dbReference>